<dbReference type="SUPFAM" id="SSF51690">
    <property type="entry name" value="Nicotinate/Quinolinate PRTase C-terminal domain-like"/>
    <property type="match status" value="1"/>
</dbReference>
<evidence type="ECO:0000256" key="5">
    <source>
        <dbReference type="ARBA" id="ARBA00011944"/>
    </source>
</evidence>
<evidence type="ECO:0000256" key="3">
    <source>
        <dbReference type="ARBA" id="ARBA00009400"/>
    </source>
</evidence>
<comment type="function">
    <text evidence="1">Involved in the catabolism of quinolinic acid (QA).</text>
</comment>
<evidence type="ECO:0000313" key="15">
    <source>
        <dbReference type="EMBL" id="AKS41651.1"/>
    </source>
</evidence>
<feature type="domain" description="Quinolinate phosphoribosyl transferase N-terminal" evidence="14">
    <location>
        <begin position="27"/>
        <end position="109"/>
    </location>
</feature>
<organism evidence="15 16">
    <name type="scientific">Wenzhouxiangella marina</name>
    <dbReference type="NCBI Taxonomy" id="1579979"/>
    <lineage>
        <taxon>Bacteria</taxon>
        <taxon>Pseudomonadati</taxon>
        <taxon>Pseudomonadota</taxon>
        <taxon>Gammaproteobacteria</taxon>
        <taxon>Chromatiales</taxon>
        <taxon>Wenzhouxiangellaceae</taxon>
        <taxon>Wenzhouxiangella</taxon>
    </lineage>
</organism>
<dbReference type="GO" id="GO:0009435">
    <property type="term" value="P:NAD+ biosynthetic process"/>
    <property type="evidence" value="ECO:0007669"/>
    <property type="project" value="UniProtKB-UniPathway"/>
</dbReference>
<dbReference type="InterPro" id="IPR002638">
    <property type="entry name" value="Quinolinate_PRibosylTrfase_C"/>
</dbReference>
<dbReference type="FunFam" id="3.20.20.70:FF:000030">
    <property type="entry name" value="Nicotinate-nucleotide pyrophosphorylase, carboxylating"/>
    <property type="match status" value="1"/>
</dbReference>
<evidence type="ECO:0000259" key="13">
    <source>
        <dbReference type="Pfam" id="PF01729"/>
    </source>
</evidence>
<evidence type="ECO:0000256" key="10">
    <source>
        <dbReference type="ARBA" id="ARBA00047445"/>
    </source>
</evidence>
<evidence type="ECO:0000256" key="12">
    <source>
        <dbReference type="PIRNR" id="PIRNR006250"/>
    </source>
</evidence>
<evidence type="ECO:0000256" key="8">
    <source>
        <dbReference type="ARBA" id="ARBA00022679"/>
    </source>
</evidence>
<reference evidence="15 16" key="1">
    <citation type="submission" date="2015-07" db="EMBL/GenBank/DDBJ databases">
        <authorList>
            <person name="Noorani M."/>
        </authorList>
    </citation>
    <scope>NUCLEOTIDE SEQUENCE [LARGE SCALE GENOMIC DNA]</scope>
    <source>
        <strain evidence="15 16">KCTC 42284</strain>
    </source>
</reference>
<evidence type="ECO:0000256" key="11">
    <source>
        <dbReference type="ARBA" id="ARBA00069173"/>
    </source>
</evidence>
<proteinExistence type="inferred from homology"/>
<dbReference type="GO" id="GO:0034213">
    <property type="term" value="P:quinolinate catabolic process"/>
    <property type="evidence" value="ECO:0007669"/>
    <property type="project" value="TreeGrafter"/>
</dbReference>
<comment type="similarity">
    <text evidence="3 12">Belongs to the NadC/ModD family.</text>
</comment>
<dbReference type="InterPro" id="IPR027277">
    <property type="entry name" value="NadC/ModD"/>
</dbReference>
<gene>
    <name evidence="15" type="ORF">WM2015_1277</name>
</gene>
<dbReference type="PATRIC" id="fig|1579979.3.peg.1310"/>
<dbReference type="CDD" id="cd01572">
    <property type="entry name" value="QPRTase"/>
    <property type="match status" value="1"/>
</dbReference>
<dbReference type="Gene3D" id="3.90.1170.20">
    <property type="entry name" value="Quinolinate phosphoribosyl transferase, N-terminal domain"/>
    <property type="match status" value="1"/>
</dbReference>
<comment type="pathway">
    <text evidence="2">Cofactor biosynthesis; NAD(+) biosynthesis; nicotinate D-ribonucleotide from quinolinate: step 1/1.</text>
</comment>
<dbReference type="EMBL" id="CP012154">
    <property type="protein sequence ID" value="AKS41651.1"/>
    <property type="molecule type" value="Genomic_DNA"/>
</dbReference>
<dbReference type="PANTHER" id="PTHR32179">
    <property type="entry name" value="NICOTINATE-NUCLEOTIDE PYROPHOSPHORYLASE [CARBOXYLATING]"/>
    <property type="match status" value="1"/>
</dbReference>
<dbReference type="InterPro" id="IPR022412">
    <property type="entry name" value="Quinolinate_PRibosylTrfase_N"/>
</dbReference>
<dbReference type="PANTHER" id="PTHR32179:SF3">
    <property type="entry name" value="NICOTINATE-NUCLEOTIDE PYROPHOSPHORYLASE [CARBOXYLATING]"/>
    <property type="match status" value="1"/>
</dbReference>
<keyword evidence="8 12" id="KW-0808">Transferase</keyword>
<dbReference type="InterPro" id="IPR013785">
    <property type="entry name" value="Aldolase_TIM"/>
</dbReference>
<sequence length="278" mass="29630">MNPLDSSIDRDVQLALDEDIGPGDASAALIPEATRMRATLISRDAGVMAGRAWAERAFERCGLDAGDCRWEVEDGDALEAGRILARFDGPARALLTAERTALNFIQLLSGIATRTAAYVAAVDGTGTKILDTRKTLPGLRVAQKYAVRVGGGHNHRLGLYDLIMLKENHIAAAGGIAPAVAAARNRFPTLAVEVEVETLDELDQALQARADRIMLDNFSLEALAEGVARANGQAILEASGNVTLDTVRTIAETGVDEISVGELTKRITPLDLSLRFSD</sequence>
<dbReference type="RefSeq" id="WP_049725275.1">
    <property type="nucleotide sequence ID" value="NZ_CP012154.1"/>
</dbReference>
<dbReference type="NCBIfam" id="TIGR00078">
    <property type="entry name" value="nadC"/>
    <property type="match status" value="1"/>
</dbReference>
<protein>
    <recommendedName>
        <fullName evidence="11">Probable nicotinate-nucleotide pyrophosphorylase [carboxylating]</fullName>
        <ecNumber evidence="5">2.4.2.19</ecNumber>
    </recommendedName>
    <alternativeName>
        <fullName evidence="9">Quinolinate phosphoribosyltransferase [decarboxylating]</fullName>
    </alternativeName>
</protein>
<evidence type="ECO:0000256" key="6">
    <source>
        <dbReference type="ARBA" id="ARBA00022642"/>
    </source>
</evidence>
<dbReference type="FunFam" id="3.90.1170.20:FF:000001">
    <property type="entry name" value="Nicotinate-nucleotide diphosphorylase (Carboxylating)"/>
    <property type="match status" value="1"/>
</dbReference>
<dbReference type="PIRSF" id="PIRSF006250">
    <property type="entry name" value="NadC_ModD"/>
    <property type="match status" value="1"/>
</dbReference>
<comment type="catalytic activity">
    <reaction evidence="10">
        <text>nicotinate beta-D-ribonucleotide + CO2 + diphosphate = quinolinate + 5-phospho-alpha-D-ribose 1-diphosphate + 2 H(+)</text>
        <dbReference type="Rhea" id="RHEA:12733"/>
        <dbReference type="ChEBI" id="CHEBI:15378"/>
        <dbReference type="ChEBI" id="CHEBI:16526"/>
        <dbReference type="ChEBI" id="CHEBI:29959"/>
        <dbReference type="ChEBI" id="CHEBI:33019"/>
        <dbReference type="ChEBI" id="CHEBI:57502"/>
        <dbReference type="ChEBI" id="CHEBI:58017"/>
        <dbReference type="EC" id="2.4.2.19"/>
    </reaction>
</comment>
<dbReference type="SUPFAM" id="SSF54675">
    <property type="entry name" value="Nicotinate/Quinolinate PRTase N-terminal domain-like"/>
    <property type="match status" value="1"/>
</dbReference>
<evidence type="ECO:0000256" key="4">
    <source>
        <dbReference type="ARBA" id="ARBA00011218"/>
    </source>
</evidence>
<dbReference type="GO" id="GO:0005737">
    <property type="term" value="C:cytoplasm"/>
    <property type="evidence" value="ECO:0007669"/>
    <property type="project" value="TreeGrafter"/>
</dbReference>
<dbReference type="InterPro" id="IPR004393">
    <property type="entry name" value="NadC"/>
</dbReference>
<dbReference type="Gene3D" id="3.20.20.70">
    <property type="entry name" value="Aldolase class I"/>
    <property type="match status" value="1"/>
</dbReference>
<dbReference type="UniPathway" id="UPA00253">
    <property type="reaction ID" value="UER00331"/>
</dbReference>
<dbReference type="InterPro" id="IPR037128">
    <property type="entry name" value="Quinolinate_PRibosylTase_N_sf"/>
</dbReference>
<feature type="domain" description="Quinolinate phosphoribosyl transferase C-terminal" evidence="13">
    <location>
        <begin position="111"/>
        <end position="275"/>
    </location>
</feature>
<dbReference type="EC" id="2.4.2.19" evidence="5"/>
<keyword evidence="7 12" id="KW-0328">Glycosyltransferase</keyword>
<accession>A0A0K0XVJ5</accession>
<dbReference type="Pfam" id="PF02749">
    <property type="entry name" value="QRPTase_N"/>
    <property type="match status" value="1"/>
</dbReference>
<dbReference type="GO" id="GO:0004514">
    <property type="term" value="F:nicotinate-nucleotide diphosphorylase (carboxylating) activity"/>
    <property type="evidence" value="ECO:0007669"/>
    <property type="project" value="UniProtKB-EC"/>
</dbReference>
<dbReference type="OrthoDB" id="9782546at2"/>
<evidence type="ECO:0000256" key="2">
    <source>
        <dbReference type="ARBA" id="ARBA00004893"/>
    </source>
</evidence>
<evidence type="ECO:0000256" key="9">
    <source>
        <dbReference type="ARBA" id="ARBA00033102"/>
    </source>
</evidence>
<dbReference type="AlphaFoldDB" id="A0A0K0XVJ5"/>
<evidence type="ECO:0000313" key="16">
    <source>
        <dbReference type="Proteomes" id="UP000066624"/>
    </source>
</evidence>
<dbReference type="STRING" id="1579979.WM2015_1277"/>
<dbReference type="Pfam" id="PF01729">
    <property type="entry name" value="QRPTase_C"/>
    <property type="match status" value="1"/>
</dbReference>
<dbReference type="Proteomes" id="UP000066624">
    <property type="component" value="Chromosome"/>
</dbReference>
<evidence type="ECO:0000256" key="1">
    <source>
        <dbReference type="ARBA" id="ARBA00003237"/>
    </source>
</evidence>
<comment type="subunit">
    <text evidence="4">Hexamer formed by 3 homodimers.</text>
</comment>
<keyword evidence="16" id="KW-1185">Reference proteome</keyword>
<dbReference type="InterPro" id="IPR036068">
    <property type="entry name" value="Nicotinate_pribotase-like_C"/>
</dbReference>
<evidence type="ECO:0000256" key="7">
    <source>
        <dbReference type="ARBA" id="ARBA00022676"/>
    </source>
</evidence>
<dbReference type="KEGG" id="wma:WM2015_1277"/>
<name>A0A0K0XVJ5_9GAMM</name>
<evidence type="ECO:0000259" key="14">
    <source>
        <dbReference type="Pfam" id="PF02749"/>
    </source>
</evidence>
<keyword evidence="6" id="KW-0662">Pyridine nucleotide biosynthesis</keyword>